<accession>A0ABY9W9A9</accession>
<dbReference type="Pfam" id="PF13565">
    <property type="entry name" value="HTH_32"/>
    <property type="match status" value="1"/>
</dbReference>
<dbReference type="PROSITE" id="PS50994">
    <property type="entry name" value="INTEGRASE"/>
    <property type="match status" value="1"/>
</dbReference>
<dbReference type="Pfam" id="PF09299">
    <property type="entry name" value="Mu-transpos_C"/>
    <property type="match status" value="1"/>
</dbReference>
<dbReference type="Pfam" id="PF00665">
    <property type="entry name" value="rve"/>
    <property type="match status" value="1"/>
</dbReference>
<dbReference type="PANTHER" id="PTHR35004">
    <property type="entry name" value="TRANSPOSASE RV3428C-RELATED"/>
    <property type="match status" value="1"/>
</dbReference>
<feature type="domain" description="Integrase catalytic" evidence="1">
    <location>
        <begin position="140"/>
        <end position="318"/>
    </location>
</feature>
<name>A0ABY9W9A9_9BACI</name>
<keyword evidence="3" id="KW-1185">Reference proteome</keyword>
<dbReference type="Proteomes" id="UP001303701">
    <property type="component" value="Chromosome"/>
</dbReference>
<dbReference type="RefSeq" id="WP_311066471.1">
    <property type="nucleotide sequence ID" value="NZ_CP134501.1"/>
</dbReference>
<dbReference type="InterPro" id="IPR009057">
    <property type="entry name" value="Homeodomain-like_sf"/>
</dbReference>
<protein>
    <submittedName>
        <fullName evidence="2">IS481 family transposase</fullName>
    </submittedName>
</protein>
<dbReference type="InterPro" id="IPR001584">
    <property type="entry name" value="Integrase_cat-core"/>
</dbReference>
<evidence type="ECO:0000313" key="2">
    <source>
        <dbReference type="EMBL" id="WNF32613.1"/>
    </source>
</evidence>
<dbReference type="InterPro" id="IPR015378">
    <property type="entry name" value="Transposase-like_Mu_C"/>
</dbReference>
<dbReference type="EMBL" id="CP134501">
    <property type="protein sequence ID" value="WNF32613.1"/>
    <property type="molecule type" value="Genomic_DNA"/>
</dbReference>
<evidence type="ECO:0000313" key="3">
    <source>
        <dbReference type="Proteomes" id="UP001303701"/>
    </source>
</evidence>
<organism evidence="2 3">
    <name type="scientific">Aeribacillus composti</name>
    <dbReference type="NCBI Taxonomy" id="1868734"/>
    <lineage>
        <taxon>Bacteria</taxon>
        <taxon>Bacillati</taxon>
        <taxon>Bacillota</taxon>
        <taxon>Bacilli</taxon>
        <taxon>Bacillales</taxon>
        <taxon>Bacillaceae</taxon>
        <taxon>Aeribacillus</taxon>
    </lineage>
</organism>
<dbReference type="SUPFAM" id="SSF53098">
    <property type="entry name" value="Ribonuclease H-like"/>
    <property type="match status" value="1"/>
</dbReference>
<dbReference type="InterPro" id="IPR047656">
    <property type="entry name" value="IS481-like_transpos"/>
</dbReference>
<reference evidence="2 3" key="1">
    <citation type="submission" date="2023-09" db="EMBL/GenBank/DDBJ databases">
        <title>Different Types of Thermotolerant Ring-Cleaving Dioxygenases derived from Aeribacillus composti HB-1 applied for multiple aromatic hydrocarbons removal.</title>
        <authorList>
            <person name="Cao L."/>
            <person name="Li M."/>
            <person name="Ma T."/>
        </authorList>
    </citation>
    <scope>NUCLEOTIDE SEQUENCE [LARGE SCALE GENOMIC DNA]</scope>
    <source>
        <strain evidence="2 3">HB-1</strain>
    </source>
</reference>
<sequence>MDESVRQEIALFRYGLIAPLVNGQVDRTSYLKEVSTRMHWVPHYGEKRIAAKTILDWCTQYKKGGFEALKPKRRSDRGHSRRLSPEDEDHILTLRKKLPHMPVTVFYQHLIEQGEIEKQLVSYFTIYRLCKKYNLVGKEILPIPERKRFAYDRVNELWQGDLSHGPMIRENGKAQKTFLIAYIDDCSRVVPYAQFFSSEKFDGLRIVTKEALLRYGKPKRIYSDNGKIYRSETLQYACAELGITLIHTQPYDPQSKGKIERFFKTVQTRFSPLLEMKPATSLQELNERFWKWLEKDYHRKPHASLDGKTPHEVFQSQVQVVSFVEDATWLDTVFLKREFRKVKADGTITLNKQLYEVPPRFIGQSVEIRYDEQGVYVYEDGKEAAKATLVRLHDNAHVKRHRSPFTGLGKEEGTDV</sequence>
<gene>
    <name evidence="2" type="ORF">RI196_15405</name>
</gene>
<dbReference type="NCBIfam" id="NF033577">
    <property type="entry name" value="transpos_IS481"/>
    <property type="match status" value="1"/>
</dbReference>
<dbReference type="PANTHER" id="PTHR35004:SF6">
    <property type="entry name" value="TRANSPOSASE"/>
    <property type="match status" value="1"/>
</dbReference>
<dbReference type="GeneID" id="301127380"/>
<dbReference type="InterPro" id="IPR036397">
    <property type="entry name" value="RNaseH_sf"/>
</dbReference>
<proteinExistence type="predicted"/>
<dbReference type="SUPFAM" id="SSF46689">
    <property type="entry name" value="Homeodomain-like"/>
    <property type="match status" value="1"/>
</dbReference>
<dbReference type="InterPro" id="IPR012337">
    <property type="entry name" value="RNaseH-like_sf"/>
</dbReference>
<dbReference type="Gene3D" id="3.30.420.10">
    <property type="entry name" value="Ribonuclease H-like superfamily/Ribonuclease H"/>
    <property type="match status" value="1"/>
</dbReference>
<evidence type="ECO:0000259" key="1">
    <source>
        <dbReference type="PROSITE" id="PS50994"/>
    </source>
</evidence>